<sequence length="168" mass="18868">MWTEEKNESKTVIGNGNSSKMGDPDLTRQLLHTVQQRNGSTAAAPHPALTEDSLTSSSGIIPGAIAATVFIAFLLALYAVLWKCMVSPPPQRRHSKLYWLLVLPLTQSSLFCRFLGEIPKAARMFRTNSQSPLLRVFGQHLLWRSEMDFIFYLSSVVFFEIPTSLRLL</sequence>
<keyword evidence="2" id="KW-0472">Membrane</keyword>
<comment type="caution">
    <text evidence="3">The sequence shown here is derived from an EMBL/GenBank/DDBJ whole genome shotgun (WGS) entry which is preliminary data.</text>
</comment>
<feature type="transmembrane region" description="Helical" evidence="2">
    <location>
        <begin position="60"/>
        <end position="85"/>
    </location>
</feature>
<gene>
    <name evidence="3" type="ORF">EPR50_G00053070</name>
</gene>
<dbReference type="Proteomes" id="UP000295070">
    <property type="component" value="Chromosome 5"/>
</dbReference>
<keyword evidence="4" id="KW-1185">Reference proteome</keyword>
<organism evidence="3 4">
    <name type="scientific">Perca flavescens</name>
    <name type="common">American yellow perch</name>
    <name type="synonym">Morone flavescens</name>
    <dbReference type="NCBI Taxonomy" id="8167"/>
    <lineage>
        <taxon>Eukaryota</taxon>
        <taxon>Metazoa</taxon>
        <taxon>Chordata</taxon>
        <taxon>Craniata</taxon>
        <taxon>Vertebrata</taxon>
        <taxon>Euteleostomi</taxon>
        <taxon>Actinopterygii</taxon>
        <taxon>Neopterygii</taxon>
        <taxon>Teleostei</taxon>
        <taxon>Neoteleostei</taxon>
        <taxon>Acanthomorphata</taxon>
        <taxon>Eupercaria</taxon>
        <taxon>Perciformes</taxon>
        <taxon>Percoidei</taxon>
        <taxon>Percidae</taxon>
        <taxon>Percinae</taxon>
        <taxon>Perca</taxon>
    </lineage>
</organism>
<name>A0A484DBX3_PERFV</name>
<feature type="region of interest" description="Disordered" evidence="1">
    <location>
        <begin position="1"/>
        <end position="25"/>
    </location>
</feature>
<proteinExistence type="predicted"/>
<evidence type="ECO:0000313" key="3">
    <source>
        <dbReference type="EMBL" id="TDH12998.1"/>
    </source>
</evidence>
<evidence type="ECO:0000313" key="4">
    <source>
        <dbReference type="Proteomes" id="UP000295070"/>
    </source>
</evidence>
<dbReference type="EMBL" id="SCKG01000005">
    <property type="protein sequence ID" value="TDH12998.1"/>
    <property type="molecule type" value="Genomic_DNA"/>
</dbReference>
<feature type="transmembrane region" description="Helical" evidence="2">
    <location>
        <begin position="97"/>
        <end position="116"/>
    </location>
</feature>
<evidence type="ECO:0000256" key="2">
    <source>
        <dbReference type="SAM" id="Phobius"/>
    </source>
</evidence>
<keyword evidence="2" id="KW-0812">Transmembrane</keyword>
<feature type="compositionally biased region" description="Polar residues" evidence="1">
    <location>
        <begin position="10"/>
        <end position="20"/>
    </location>
</feature>
<dbReference type="AlphaFoldDB" id="A0A484DBX3"/>
<evidence type="ECO:0000256" key="1">
    <source>
        <dbReference type="SAM" id="MobiDB-lite"/>
    </source>
</evidence>
<accession>A0A484DBX3</accession>
<protein>
    <submittedName>
        <fullName evidence="3">Uncharacterized protein</fullName>
    </submittedName>
</protein>
<reference evidence="3 4" key="1">
    <citation type="submission" date="2019-01" db="EMBL/GenBank/DDBJ databases">
        <title>A chromosome-scale genome assembly of the yellow perch, Perca flavescens.</title>
        <authorList>
            <person name="Feron R."/>
            <person name="Morvezen R."/>
            <person name="Bestin A."/>
            <person name="Haffray P."/>
            <person name="Klopp C."/>
            <person name="Zahm M."/>
            <person name="Cabau C."/>
            <person name="Roques C."/>
            <person name="Donnadieu C."/>
            <person name="Bouchez O."/>
            <person name="Christie M."/>
            <person name="Larson W."/>
            <person name="Guiguen Y."/>
        </authorList>
    </citation>
    <scope>NUCLEOTIDE SEQUENCE [LARGE SCALE GENOMIC DNA]</scope>
    <source>
        <strain evidence="3">YP-PL-M2</strain>
        <tissue evidence="3">Blood</tissue>
    </source>
</reference>
<keyword evidence="2" id="KW-1133">Transmembrane helix</keyword>